<keyword evidence="1" id="KW-1133">Transmembrane helix</keyword>
<keyword evidence="3" id="KW-1185">Reference proteome</keyword>
<feature type="transmembrane region" description="Helical" evidence="1">
    <location>
        <begin position="73"/>
        <end position="99"/>
    </location>
</feature>
<proteinExistence type="predicted"/>
<feature type="transmembrane region" description="Helical" evidence="1">
    <location>
        <begin position="105"/>
        <end position="126"/>
    </location>
</feature>
<name>A0A5C6YX67_9FLAO</name>
<gene>
    <name evidence="2" type="ORF">ESU54_14040</name>
</gene>
<keyword evidence="1" id="KW-0812">Transmembrane</keyword>
<accession>A0A5C6YX67</accession>
<evidence type="ECO:0000313" key="3">
    <source>
        <dbReference type="Proteomes" id="UP000321497"/>
    </source>
</evidence>
<dbReference type="AlphaFoldDB" id="A0A5C6YX67"/>
<evidence type="ECO:0000313" key="2">
    <source>
        <dbReference type="EMBL" id="TXD72166.1"/>
    </source>
</evidence>
<evidence type="ECO:0000256" key="1">
    <source>
        <dbReference type="SAM" id="Phobius"/>
    </source>
</evidence>
<dbReference type="OrthoDB" id="1188781at2"/>
<keyword evidence="1" id="KW-0472">Membrane</keyword>
<comment type="caution">
    <text evidence="2">The sequence shown here is derived from an EMBL/GenBank/DDBJ whole genome shotgun (WGS) entry which is preliminary data.</text>
</comment>
<dbReference type="EMBL" id="VORT01000010">
    <property type="protein sequence ID" value="TXD72166.1"/>
    <property type="molecule type" value="Genomic_DNA"/>
</dbReference>
<feature type="transmembrane region" description="Helical" evidence="1">
    <location>
        <begin position="138"/>
        <end position="160"/>
    </location>
</feature>
<dbReference type="RefSeq" id="WP_111844755.1">
    <property type="nucleotide sequence ID" value="NZ_UEGI01000009.1"/>
</dbReference>
<protein>
    <submittedName>
        <fullName evidence="2">Uncharacterized protein</fullName>
    </submittedName>
</protein>
<reference evidence="2 3" key="1">
    <citation type="submission" date="2019-08" db="EMBL/GenBank/DDBJ databases">
        <title>Genome of Aequorivita antarctica SW49 (type strain).</title>
        <authorList>
            <person name="Bowman J.P."/>
        </authorList>
    </citation>
    <scope>NUCLEOTIDE SEQUENCE [LARGE SCALE GENOMIC DNA]</scope>
    <source>
        <strain evidence="2 3">SW49</strain>
    </source>
</reference>
<sequence length="164" mass="18537">MQLHGRIQNLPRYAKQFIVAFVIVLSVGYFTGLNFVRETGSVSPHGLQENYLGNEEVEDVAVMKFKKGEREMLTILHTHILSISFIFFLLGGLVAITSLPPKWKAFLMIEPFVSILLTFGGIYFMWKGMLWMKWVVMISGTLMTVVYVVAAGAVLIQLFASEKK</sequence>
<feature type="transmembrane region" description="Helical" evidence="1">
    <location>
        <begin position="17"/>
        <end position="36"/>
    </location>
</feature>
<dbReference type="Proteomes" id="UP000321497">
    <property type="component" value="Unassembled WGS sequence"/>
</dbReference>
<organism evidence="2 3">
    <name type="scientific">Aequorivita antarctica</name>
    <dbReference type="NCBI Taxonomy" id="153266"/>
    <lineage>
        <taxon>Bacteria</taxon>
        <taxon>Pseudomonadati</taxon>
        <taxon>Bacteroidota</taxon>
        <taxon>Flavobacteriia</taxon>
        <taxon>Flavobacteriales</taxon>
        <taxon>Flavobacteriaceae</taxon>
        <taxon>Aequorivita</taxon>
    </lineage>
</organism>